<dbReference type="InterPro" id="IPR005114">
    <property type="entry name" value="Helicase_assoc"/>
</dbReference>
<protein>
    <submittedName>
        <fullName evidence="2">Helicase associated domain-containing protein</fullName>
    </submittedName>
</protein>
<name>A0AAU2VGR9_9ACTN</name>
<evidence type="ECO:0000313" key="2">
    <source>
        <dbReference type="EMBL" id="WTW66254.1"/>
    </source>
</evidence>
<dbReference type="EMBL" id="CP108318">
    <property type="protein sequence ID" value="WTW66254.1"/>
    <property type="molecule type" value="Genomic_DNA"/>
</dbReference>
<evidence type="ECO:0000259" key="1">
    <source>
        <dbReference type="Pfam" id="PF03457"/>
    </source>
</evidence>
<sequence length="61" mass="6821">MPRQHSERITVDGQEHEVRLGVWVSNQKTQRDRLSEEQLAQLAKLGPDWVRGAVTGAAAGR</sequence>
<dbReference type="Pfam" id="PF03457">
    <property type="entry name" value="HA"/>
    <property type="match status" value="1"/>
</dbReference>
<proteinExistence type="predicted"/>
<organism evidence="2">
    <name type="scientific">Streptomyces sp. NBC_00003</name>
    <dbReference type="NCBI Taxonomy" id="2903608"/>
    <lineage>
        <taxon>Bacteria</taxon>
        <taxon>Bacillati</taxon>
        <taxon>Actinomycetota</taxon>
        <taxon>Actinomycetes</taxon>
        <taxon>Kitasatosporales</taxon>
        <taxon>Streptomycetaceae</taxon>
        <taxon>Streptomyces</taxon>
    </lineage>
</organism>
<feature type="domain" description="Helicase-associated" evidence="1">
    <location>
        <begin position="13"/>
        <end position="47"/>
    </location>
</feature>
<dbReference type="AlphaFoldDB" id="A0AAU2VGR9"/>
<reference evidence="2" key="1">
    <citation type="submission" date="2022-10" db="EMBL/GenBank/DDBJ databases">
        <title>The complete genomes of actinobacterial strains from the NBC collection.</title>
        <authorList>
            <person name="Joergensen T.S."/>
            <person name="Alvarez Arevalo M."/>
            <person name="Sterndorff E.B."/>
            <person name="Faurdal D."/>
            <person name="Vuksanovic O."/>
            <person name="Mourched A.-S."/>
            <person name="Charusanti P."/>
            <person name="Shaw S."/>
            <person name="Blin K."/>
            <person name="Weber T."/>
        </authorList>
    </citation>
    <scope>NUCLEOTIDE SEQUENCE</scope>
    <source>
        <strain evidence="2">NBC_00003</strain>
    </source>
</reference>
<gene>
    <name evidence="2" type="ORF">OG549_39715</name>
</gene>
<accession>A0AAU2VGR9</accession>
<dbReference type="Gene3D" id="6.10.140.530">
    <property type="match status" value="1"/>
</dbReference>